<keyword evidence="2" id="KW-0436">Ligase</keyword>
<name>A0A378QA91_FAUOS</name>
<dbReference type="EC" id="6.2.1.1" evidence="2"/>
<feature type="domain" description="AMP-binding enzyme C-terminal" evidence="1">
    <location>
        <begin position="5"/>
        <end position="88"/>
    </location>
</feature>
<evidence type="ECO:0000313" key="2">
    <source>
        <dbReference type="EMBL" id="STY97592.1"/>
    </source>
</evidence>
<gene>
    <name evidence="2" type="primary">acs</name>
    <name evidence="2" type="ORF">NCTC10465_01376</name>
</gene>
<dbReference type="InterPro" id="IPR025110">
    <property type="entry name" value="AMP-bd_C"/>
</dbReference>
<organism evidence="2 3">
    <name type="scientific">Faucicola osloensis</name>
    <name type="common">Moraxella osloensis</name>
    <dbReference type="NCBI Taxonomy" id="34062"/>
    <lineage>
        <taxon>Bacteria</taxon>
        <taxon>Pseudomonadati</taxon>
        <taxon>Pseudomonadota</taxon>
        <taxon>Gammaproteobacteria</taxon>
        <taxon>Moraxellales</taxon>
        <taxon>Moraxellaceae</taxon>
        <taxon>Faucicola</taxon>
    </lineage>
</organism>
<evidence type="ECO:0000313" key="3">
    <source>
        <dbReference type="Proteomes" id="UP000255230"/>
    </source>
</evidence>
<dbReference type="SUPFAM" id="SSF56801">
    <property type="entry name" value="Acetyl-CoA synthetase-like"/>
    <property type="match status" value="1"/>
</dbReference>
<sequence length="125" mass="13647">MGTKEIEEAIGHHPEVAESAVVGIHDELKGELPIAFCILKNHDLVAETENRFRIEQQIVGEVARQLGALAKPAAIYFPKALPKTRSGKILRRSIKALAEGKETGDMSTLDDPTAIEAVRQAMADY</sequence>
<dbReference type="GO" id="GO:0050218">
    <property type="term" value="F:propionate-CoA ligase activity"/>
    <property type="evidence" value="ECO:0007669"/>
    <property type="project" value="TreeGrafter"/>
</dbReference>
<dbReference type="EMBL" id="UGPY01000001">
    <property type="protein sequence ID" value="STY97592.1"/>
    <property type="molecule type" value="Genomic_DNA"/>
</dbReference>
<evidence type="ECO:0000259" key="1">
    <source>
        <dbReference type="Pfam" id="PF13193"/>
    </source>
</evidence>
<proteinExistence type="predicted"/>
<accession>A0A378QA91</accession>
<reference evidence="2 3" key="1">
    <citation type="submission" date="2018-06" db="EMBL/GenBank/DDBJ databases">
        <authorList>
            <consortium name="Pathogen Informatics"/>
            <person name="Doyle S."/>
        </authorList>
    </citation>
    <scope>NUCLEOTIDE SEQUENCE [LARGE SCALE GENOMIC DNA]</scope>
    <source>
        <strain evidence="2 3">NCTC10465</strain>
    </source>
</reference>
<dbReference type="PANTHER" id="PTHR43347">
    <property type="entry name" value="ACYL-COA SYNTHETASE"/>
    <property type="match status" value="1"/>
</dbReference>
<dbReference type="AlphaFoldDB" id="A0A378QA91"/>
<dbReference type="Gene3D" id="3.30.300.30">
    <property type="match status" value="1"/>
</dbReference>
<keyword evidence="3" id="KW-1185">Reference proteome</keyword>
<dbReference type="GO" id="GO:0003987">
    <property type="term" value="F:acetate-CoA ligase activity"/>
    <property type="evidence" value="ECO:0007669"/>
    <property type="project" value="UniProtKB-EC"/>
</dbReference>
<dbReference type="Proteomes" id="UP000255230">
    <property type="component" value="Unassembled WGS sequence"/>
</dbReference>
<dbReference type="PANTHER" id="PTHR43347:SF3">
    <property type="entry name" value="ACYL-COA SYNTHETASE SHORT-CHAIN FAMILY MEMBER 3, MITOCHONDRIAL"/>
    <property type="match status" value="1"/>
</dbReference>
<dbReference type="InterPro" id="IPR045851">
    <property type="entry name" value="AMP-bd_C_sf"/>
</dbReference>
<protein>
    <submittedName>
        <fullName evidence="2">Acetyl-coenzyme A synthetase</fullName>
        <ecNumber evidence="2">6.2.1.1</ecNumber>
    </submittedName>
</protein>
<dbReference type="Pfam" id="PF13193">
    <property type="entry name" value="AMP-binding_C"/>
    <property type="match status" value="1"/>
</dbReference>